<dbReference type="InterPro" id="IPR041562">
    <property type="entry name" value="MCM_lid"/>
</dbReference>
<dbReference type="GO" id="GO:0017116">
    <property type="term" value="F:single-stranded DNA helicase activity"/>
    <property type="evidence" value="ECO:0007669"/>
    <property type="project" value="TreeGrafter"/>
</dbReference>
<dbReference type="PhylomeDB" id="A0A068V5L2"/>
<dbReference type="GO" id="GO:0005524">
    <property type="term" value="F:ATP binding"/>
    <property type="evidence" value="ECO:0007669"/>
    <property type="project" value="InterPro"/>
</dbReference>
<dbReference type="Proteomes" id="UP000295252">
    <property type="component" value="Chromosome II"/>
</dbReference>
<dbReference type="GO" id="GO:0043138">
    <property type="term" value="F:3'-5' DNA helicase activity"/>
    <property type="evidence" value="ECO:0007669"/>
    <property type="project" value="TreeGrafter"/>
</dbReference>
<dbReference type="GO" id="GO:0003697">
    <property type="term" value="F:single-stranded DNA binding"/>
    <property type="evidence" value="ECO:0007669"/>
    <property type="project" value="TreeGrafter"/>
</dbReference>
<dbReference type="STRING" id="49390.A0A068V5L2"/>
<dbReference type="InterPro" id="IPR027417">
    <property type="entry name" value="P-loop_NTPase"/>
</dbReference>
<dbReference type="GO" id="GO:0000727">
    <property type="term" value="P:double-strand break repair via break-induced replication"/>
    <property type="evidence" value="ECO:0007669"/>
    <property type="project" value="TreeGrafter"/>
</dbReference>
<dbReference type="GO" id="GO:0042555">
    <property type="term" value="C:MCM complex"/>
    <property type="evidence" value="ECO:0007669"/>
    <property type="project" value="TreeGrafter"/>
</dbReference>
<feature type="domain" description="MCM AAA-lid" evidence="2">
    <location>
        <begin position="12"/>
        <end position="81"/>
    </location>
</feature>
<dbReference type="Gene3D" id="3.40.50.300">
    <property type="entry name" value="P-loop containing nucleotide triphosphate hydrolases"/>
    <property type="match status" value="1"/>
</dbReference>
<dbReference type="PANTHER" id="PTHR11630:SF42">
    <property type="entry name" value="DNA REPLICATION LICENSING FACTOR MCM5"/>
    <property type="match status" value="1"/>
</dbReference>
<dbReference type="InParanoid" id="A0A068V5L2"/>
<dbReference type="Gramene" id="CDP15799">
    <property type="protein sequence ID" value="CDP15799"/>
    <property type="gene ID" value="GSCOC_T00016638001"/>
</dbReference>
<sequence>MRISVANILILFDMYIHYCRTHCQPRLSESAAFVLQENYVKIRQDMRRQANETEEAATIPITVRQLEAVVRLSEALARMRL</sequence>
<dbReference type="OrthoDB" id="1680570at2759"/>
<dbReference type="GO" id="GO:0006270">
    <property type="term" value="P:DNA replication initiation"/>
    <property type="evidence" value="ECO:0007669"/>
    <property type="project" value="TreeGrafter"/>
</dbReference>
<organism evidence="3 4">
    <name type="scientific">Coffea canephora</name>
    <name type="common">Robusta coffee</name>
    <dbReference type="NCBI Taxonomy" id="49390"/>
    <lineage>
        <taxon>Eukaryota</taxon>
        <taxon>Viridiplantae</taxon>
        <taxon>Streptophyta</taxon>
        <taxon>Embryophyta</taxon>
        <taxon>Tracheophyta</taxon>
        <taxon>Spermatophyta</taxon>
        <taxon>Magnoliopsida</taxon>
        <taxon>eudicotyledons</taxon>
        <taxon>Gunneridae</taxon>
        <taxon>Pentapetalae</taxon>
        <taxon>asterids</taxon>
        <taxon>lamiids</taxon>
        <taxon>Gentianales</taxon>
        <taxon>Rubiaceae</taxon>
        <taxon>Ixoroideae</taxon>
        <taxon>Gardenieae complex</taxon>
        <taxon>Bertiereae - Coffeeae clade</taxon>
        <taxon>Coffeeae</taxon>
        <taxon>Coffea</taxon>
    </lineage>
</organism>
<evidence type="ECO:0000313" key="4">
    <source>
        <dbReference type="Proteomes" id="UP000295252"/>
    </source>
</evidence>
<dbReference type="AlphaFoldDB" id="A0A068V5L2"/>
<evidence type="ECO:0000313" key="3">
    <source>
        <dbReference type="EMBL" id="CDP15799.1"/>
    </source>
</evidence>
<protein>
    <recommendedName>
        <fullName evidence="1">DNA helicase</fullName>
        <ecNumber evidence="1">3.6.4.12</ecNumber>
    </recommendedName>
</protein>
<keyword evidence="4" id="KW-1185">Reference proteome</keyword>
<accession>A0A068V5L2</accession>
<dbReference type="InterPro" id="IPR031327">
    <property type="entry name" value="MCM"/>
</dbReference>
<proteinExistence type="predicted"/>
<evidence type="ECO:0000259" key="2">
    <source>
        <dbReference type="Pfam" id="PF17855"/>
    </source>
</evidence>
<dbReference type="EC" id="3.6.4.12" evidence="1"/>
<dbReference type="GO" id="GO:0005634">
    <property type="term" value="C:nucleus"/>
    <property type="evidence" value="ECO:0007669"/>
    <property type="project" value="TreeGrafter"/>
</dbReference>
<dbReference type="PANTHER" id="PTHR11630">
    <property type="entry name" value="DNA REPLICATION LICENSING FACTOR MCM FAMILY MEMBER"/>
    <property type="match status" value="1"/>
</dbReference>
<gene>
    <name evidence="3" type="ORF">GSCOC_T00016638001</name>
</gene>
<name>A0A068V5L2_COFCA</name>
<dbReference type="EMBL" id="HG739194">
    <property type="protein sequence ID" value="CDP15799.1"/>
    <property type="molecule type" value="Genomic_DNA"/>
</dbReference>
<evidence type="ECO:0000256" key="1">
    <source>
        <dbReference type="ARBA" id="ARBA00012551"/>
    </source>
</evidence>
<dbReference type="Pfam" id="PF17855">
    <property type="entry name" value="MCM_lid"/>
    <property type="match status" value="1"/>
</dbReference>
<reference evidence="4" key="1">
    <citation type="journal article" date="2014" name="Science">
        <title>The coffee genome provides insight into the convergent evolution of caffeine biosynthesis.</title>
        <authorList>
            <person name="Denoeud F."/>
            <person name="Carretero-Paulet L."/>
            <person name="Dereeper A."/>
            <person name="Droc G."/>
            <person name="Guyot R."/>
            <person name="Pietrella M."/>
            <person name="Zheng C."/>
            <person name="Alberti A."/>
            <person name="Anthony F."/>
            <person name="Aprea G."/>
            <person name="Aury J.M."/>
            <person name="Bento P."/>
            <person name="Bernard M."/>
            <person name="Bocs S."/>
            <person name="Campa C."/>
            <person name="Cenci A."/>
            <person name="Combes M.C."/>
            <person name="Crouzillat D."/>
            <person name="Da Silva C."/>
            <person name="Daddiego L."/>
            <person name="De Bellis F."/>
            <person name="Dussert S."/>
            <person name="Garsmeur O."/>
            <person name="Gayraud T."/>
            <person name="Guignon V."/>
            <person name="Jahn K."/>
            <person name="Jamilloux V."/>
            <person name="Joet T."/>
            <person name="Labadie K."/>
            <person name="Lan T."/>
            <person name="Leclercq J."/>
            <person name="Lepelley M."/>
            <person name="Leroy T."/>
            <person name="Li L.T."/>
            <person name="Librado P."/>
            <person name="Lopez L."/>
            <person name="Munoz A."/>
            <person name="Noel B."/>
            <person name="Pallavicini A."/>
            <person name="Perrotta G."/>
            <person name="Poncet V."/>
            <person name="Pot D."/>
            <person name="Priyono X."/>
            <person name="Rigoreau M."/>
            <person name="Rouard M."/>
            <person name="Rozas J."/>
            <person name="Tranchant-Dubreuil C."/>
            <person name="VanBuren R."/>
            <person name="Zhang Q."/>
            <person name="Andrade A.C."/>
            <person name="Argout X."/>
            <person name="Bertrand B."/>
            <person name="de Kochko A."/>
            <person name="Graziosi G."/>
            <person name="Henry R.J."/>
            <person name="Jayarama X."/>
            <person name="Ming R."/>
            <person name="Nagai C."/>
            <person name="Rounsley S."/>
            <person name="Sankoff D."/>
            <person name="Giuliano G."/>
            <person name="Albert V.A."/>
            <person name="Wincker P."/>
            <person name="Lashermes P."/>
        </authorList>
    </citation>
    <scope>NUCLEOTIDE SEQUENCE [LARGE SCALE GENOMIC DNA]</scope>
    <source>
        <strain evidence="4">cv. DH200-94</strain>
    </source>
</reference>